<organism evidence="1">
    <name type="scientific">Arundo donax</name>
    <name type="common">Giant reed</name>
    <name type="synonym">Donax arundinaceus</name>
    <dbReference type="NCBI Taxonomy" id="35708"/>
    <lineage>
        <taxon>Eukaryota</taxon>
        <taxon>Viridiplantae</taxon>
        <taxon>Streptophyta</taxon>
        <taxon>Embryophyta</taxon>
        <taxon>Tracheophyta</taxon>
        <taxon>Spermatophyta</taxon>
        <taxon>Magnoliopsida</taxon>
        <taxon>Liliopsida</taxon>
        <taxon>Poales</taxon>
        <taxon>Poaceae</taxon>
        <taxon>PACMAD clade</taxon>
        <taxon>Arundinoideae</taxon>
        <taxon>Arundineae</taxon>
        <taxon>Arundo</taxon>
    </lineage>
</organism>
<reference evidence="1" key="1">
    <citation type="submission" date="2014-09" db="EMBL/GenBank/DDBJ databases">
        <authorList>
            <person name="Magalhaes I.L.F."/>
            <person name="Oliveira U."/>
            <person name="Santos F.R."/>
            <person name="Vidigal T.H.D.A."/>
            <person name="Brescovit A.D."/>
            <person name="Santos A.J."/>
        </authorList>
    </citation>
    <scope>NUCLEOTIDE SEQUENCE</scope>
    <source>
        <tissue evidence="1">Shoot tissue taken approximately 20 cm above the soil surface</tissue>
    </source>
</reference>
<evidence type="ECO:0000313" key="1">
    <source>
        <dbReference type="EMBL" id="JAD97541.1"/>
    </source>
</evidence>
<accession>A0A0A9EBZ0</accession>
<dbReference type="EMBL" id="GBRH01200354">
    <property type="protein sequence ID" value="JAD97541.1"/>
    <property type="molecule type" value="Transcribed_RNA"/>
</dbReference>
<dbReference type="AlphaFoldDB" id="A0A0A9EBZ0"/>
<sequence length="95" mass="10667">MNSMFDVSPSVCAFMSLSMLADQPNLPDTRTQGEELSRFEIWTLATLSPSCCFIQSHRRVYSCLLSFSLSSSSSPNSRSSLLISTNFFSLYVCRF</sequence>
<reference evidence="1" key="2">
    <citation type="journal article" date="2015" name="Data Brief">
        <title>Shoot transcriptome of the giant reed, Arundo donax.</title>
        <authorList>
            <person name="Barrero R.A."/>
            <person name="Guerrero F.D."/>
            <person name="Moolhuijzen P."/>
            <person name="Goolsby J.A."/>
            <person name="Tidwell J."/>
            <person name="Bellgard S.E."/>
            <person name="Bellgard M.I."/>
        </authorList>
    </citation>
    <scope>NUCLEOTIDE SEQUENCE</scope>
    <source>
        <tissue evidence="1">Shoot tissue taken approximately 20 cm above the soil surface</tissue>
    </source>
</reference>
<protein>
    <submittedName>
        <fullName evidence="1">Uncharacterized protein</fullName>
    </submittedName>
</protein>
<proteinExistence type="predicted"/>
<name>A0A0A9EBZ0_ARUDO</name>